<protein>
    <submittedName>
        <fullName evidence="2">Uncharacterized protein</fullName>
    </submittedName>
</protein>
<evidence type="ECO:0000313" key="3">
    <source>
        <dbReference type="Proteomes" id="UP000235728"/>
    </source>
</evidence>
<name>A0A2N6NKH5_BEABA</name>
<dbReference type="InterPro" id="IPR029001">
    <property type="entry name" value="ITPase-like_fam"/>
</dbReference>
<feature type="region of interest" description="Disordered" evidence="1">
    <location>
        <begin position="429"/>
        <end position="449"/>
    </location>
</feature>
<dbReference type="EMBL" id="MRVG01000006">
    <property type="protein sequence ID" value="PMB67736.1"/>
    <property type="molecule type" value="Genomic_DNA"/>
</dbReference>
<dbReference type="Proteomes" id="UP000235728">
    <property type="component" value="Unassembled WGS sequence"/>
</dbReference>
<reference evidence="2 3" key="1">
    <citation type="journal article" date="2016" name="Appl. Microbiol. Biotechnol.">
        <title>Characterization of T-DNA insertion mutants with decreased virulence in the entomopathogenic fungus Beauveria bassiana JEF-007.</title>
        <authorList>
            <person name="Kim S."/>
            <person name="Lee S.J."/>
            <person name="Nai Y.S."/>
            <person name="Yu J.S."/>
            <person name="Lee M.R."/>
            <person name="Yang Y.T."/>
            <person name="Kim J.S."/>
        </authorList>
    </citation>
    <scope>NUCLEOTIDE SEQUENCE [LARGE SCALE GENOMIC DNA]</scope>
    <source>
        <strain evidence="2 3">JEF-007</strain>
    </source>
</reference>
<organism evidence="2 3">
    <name type="scientific">Beauveria bassiana</name>
    <name type="common">White muscardine disease fungus</name>
    <name type="synonym">Tritirachium shiotae</name>
    <dbReference type="NCBI Taxonomy" id="176275"/>
    <lineage>
        <taxon>Eukaryota</taxon>
        <taxon>Fungi</taxon>
        <taxon>Dikarya</taxon>
        <taxon>Ascomycota</taxon>
        <taxon>Pezizomycotina</taxon>
        <taxon>Sordariomycetes</taxon>
        <taxon>Hypocreomycetidae</taxon>
        <taxon>Hypocreales</taxon>
        <taxon>Cordycipitaceae</taxon>
        <taxon>Beauveria</taxon>
    </lineage>
</organism>
<accession>A0A2N6NKH5</accession>
<comment type="caution">
    <text evidence="2">The sequence shown here is derived from an EMBL/GenBank/DDBJ whole genome shotgun (WGS) entry which is preliminary data.</text>
</comment>
<evidence type="ECO:0000313" key="2">
    <source>
        <dbReference type="EMBL" id="PMB67736.1"/>
    </source>
</evidence>
<evidence type="ECO:0000256" key="1">
    <source>
        <dbReference type="SAM" id="MobiDB-lite"/>
    </source>
</evidence>
<proteinExistence type="predicted"/>
<gene>
    <name evidence="2" type="ORF">BM221_005904</name>
</gene>
<dbReference type="SUPFAM" id="SSF52972">
    <property type="entry name" value="ITPase-like"/>
    <property type="match status" value="1"/>
</dbReference>
<sequence length="449" mass="49851">MSYNSPEVVILSIEHPQLHDKALKWVEGCDNVTEGVKVKVEQCDYNEAPQKLDTDVSKLICTVSDHREEVWLILNEDNPDQTTEEGRKPASLPQSATATYKTIGGQPGNGDLILDRSTVSIAKKTYNDEIANEAGIARIFEAAKSSNSVIVHAPLHLMRLAFWLVIKVAEGMSPELIFKPEDFGLVENPLSQKNIGTTIEDDEWILGRSALEPCNCAEERRAEIVENGVRGKQIEAVFSRFKTEETHGAQPYEHAGLKAGYLRAQNALEKVCPAQLQGLAPRCKSMAVGIENFIWTEDQDPPTDQAIVVVLSGDICVSKLTKGVTVQEAYVRRAKSFGYTDIAGKCGQVTVGTIINAHTGYSKDNWHRDIIGVDRFSLHQEALGEALDQFKKRQALKKEKEALKKEKEALKKEKEALKKEKEALKKEKEALKKEGGLEEGEGGQYVFSY</sequence>
<dbReference type="AlphaFoldDB" id="A0A2N6NKH5"/>